<evidence type="ECO:0000313" key="1">
    <source>
        <dbReference type="EMBL" id="PON54850.1"/>
    </source>
</evidence>
<dbReference type="EMBL" id="JXTB01000189">
    <property type="protein sequence ID" value="PON54850.1"/>
    <property type="molecule type" value="Genomic_DNA"/>
</dbReference>
<protein>
    <submittedName>
        <fullName evidence="1">Uncharacterized protein</fullName>
    </submittedName>
</protein>
<accession>A0A2P5C1B9</accession>
<proteinExistence type="predicted"/>
<evidence type="ECO:0000313" key="2">
    <source>
        <dbReference type="Proteomes" id="UP000237105"/>
    </source>
</evidence>
<name>A0A2P5C1B9_PARAD</name>
<keyword evidence="2" id="KW-1185">Reference proteome</keyword>
<sequence>MGAVYGKAKSMDRHGVNCSDEARAYHEFDRATVLELILRPNRTISLMGMPTCLLVSIVDLLTSFLEFAIGIVGDAEVTRLSEARAESILDLGRVWLSLILTSTAGAYTVRHVSGLGVRSLEGLPLEDHRRQRTTPDPDKAFNVILGRCAHWANCPNKMAVCQSLVPDRLES</sequence>
<dbReference type="AlphaFoldDB" id="A0A2P5C1B9"/>
<comment type="caution">
    <text evidence="1">The sequence shown here is derived from an EMBL/GenBank/DDBJ whole genome shotgun (WGS) entry which is preliminary data.</text>
</comment>
<gene>
    <name evidence="1" type="ORF">PanWU01x14_192160</name>
</gene>
<reference evidence="2" key="1">
    <citation type="submission" date="2016-06" db="EMBL/GenBank/DDBJ databases">
        <title>Parallel loss of symbiosis genes in relatives of nitrogen-fixing non-legume Parasponia.</title>
        <authorList>
            <person name="Van Velzen R."/>
            <person name="Holmer R."/>
            <person name="Bu F."/>
            <person name="Rutten L."/>
            <person name="Van Zeijl A."/>
            <person name="Liu W."/>
            <person name="Santuari L."/>
            <person name="Cao Q."/>
            <person name="Sharma T."/>
            <person name="Shen D."/>
            <person name="Roswanjaya Y."/>
            <person name="Wardhani T."/>
            <person name="Kalhor M.S."/>
            <person name="Jansen J."/>
            <person name="Van den Hoogen J."/>
            <person name="Gungor B."/>
            <person name="Hartog M."/>
            <person name="Hontelez J."/>
            <person name="Verver J."/>
            <person name="Yang W.-C."/>
            <person name="Schijlen E."/>
            <person name="Repin R."/>
            <person name="Schilthuizen M."/>
            <person name="Schranz E."/>
            <person name="Heidstra R."/>
            <person name="Miyata K."/>
            <person name="Fedorova E."/>
            <person name="Kohlen W."/>
            <person name="Bisseling T."/>
            <person name="Smit S."/>
            <person name="Geurts R."/>
        </authorList>
    </citation>
    <scope>NUCLEOTIDE SEQUENCE [LARGE SCALE GENOMIC DNA]</scope>
    <source>
        <strain evidence="2">cv. WU1-14</strain>
    </source>
</reference>
<organism evidence="1 2">
    <name type="scientific">Parasponia andersonii</name>
    <name type="common">Sponia andersonii</name>
    <dbReference type="NCBI Taxonomy" id="3476"/>
    <lineage>
        <taxon>Eukaryota</taxon>
        <taxon>Viridiplantae</taxon>
        <taxon>Streptophyta</taxon>
        <taxon>Embryophyta</taxon>
        <taxon>Tracheophyta</taxon>
        <taxon>Spermatophyta</taxon>
        <taxon>Magnoliopsida</taxon>
        <taxon>eudicotyledons</taxon>
        <taxon>Gunneridae</taxon>
        <taxon>Pentapetalae</taxon>
        <taxon>rosids</taxon>
        <taxon>fabids</taxon>
        <taxon>Rosales</taxon>
        <taxon>Cannabaceae</taxon>
        <taxon>Parasponia</taxon>
    </lineage>
</organism>
<dbReference type="Proteomes" id="UP000237105">
    <property type="component" value="Unassembled WGS sequence"/>
</dbReference>